<organism evidence="2 3">
    <name type="scientific">Fusarium heterosporum</name>
    <dbReference type="NCBI Taxonomy" id="42747"/>
    <lineage>
        <taxon>Eukaryota</taxon>
        <taxon>Fungi</taxon>
        <taxon>Dikarya</taxon>
        <taxon>Ascomycota</taxon>
        <taxon>Pezizomycotina</taxon>
        <taxon>Sordariomycetes</taxon>
        <taxon>Hypocreomycetidae</taxon>
        <taxon>Hypocreales</taxon>
        <taxon>Nectriaceae</taxon>
        <taxon>Fusarium</taxon>
        <taxon>Fusarium heterosporum species complex</taxon>
    </lineage>
</organism>
<comment type="caution">
    <text evidence="2">The sequence shown here is derived from an EMBL/GenBank/DDBJ whole genome shotgun (WGS) entry which is preliminary data.</text>
</comment>
<feature type="signal peptide" evidence="1">
    <location>
        <begin position="1"/>
        <end position="21"/>
    </location>
</feature>
<keyword evidence="1" id="KW-0732">Signal</keyword>
<dbReference type="AlphaFoldDB" id="A0A8H5SSD5"/>
<dbReference type="EMBL" id="JAAGWQ010000381">
    <property type="protein sequence ID" value="KAF5656136.1"/>
    <property type="molecule type" value="Genomic_DNA"/>
</dbReference>
<dbReference type="Proteomes" id="UP000567885">
    <property type="component" value="Unassembled WGS sequence"/>
</dbReference>
<proteinExistence type="predicted"/>
<accession>A0A8H5SSD5</accession>
<name>A0A8H5SSD5_FUSHE</name>
<reference evidence="2 3" key="1">
    <citation type="submission" date="2020-05" db="EMBL/GenBank/DDBJ databases">
        <title>Identification and distribution of gene clusters putatively required for synthesis of sphingolipid metabolism inhibitors in phylogenetically diverse species of the filamentous fungus Fusarium.</title>
        <authorList>
            <person name="Kim H.-S."/>
            <person name="Busman M."/>
            <person name="Brown D.W."/>
            <person name="Divon H."/>
            <person name="Uhlig S."/>
            <person name="Proctor R.H."/>
        </authorList>
    </citation>
    <scope>NUCLEOTIDE SEQUENCE [LARGE SCALE GENOMIC DNA]</scope>
    <source>
        <strain evidence="2 3">NRRL 20693</strain>
    </source>
</reference>
<gene>
    <name evidence="2" type="ORF">FHETE_11083</name>
</gene>
<dbReference type="OrthoDB" id="4991577at2759"/>
<sequence>MLGLPKLNLFFLGSLMAPAFAATITAGNKGIDIRAGRSVMVGGVFTEGEIVLGKDIGVGGMIVASADQTLISDVIEGWQRAQGASSGIYYELQELELKLYEPVEHDDGKRPWPANILWAAYLPPMKIP</sequence>
<feature type="chain" id="PRO_5034485758" evidence="1">
    <location>
        <begin position="22"/>
        <end position="128"/>
    </location>
</feature>
<evidence type="ECO:0000313" key="3">
    <source>
        <dbReference type="Proteomes" id="UP000567885"/>
    </source>
</evidence>
<evidence type="ECO:0000313" key="2">
    <source>
        <dbReference type="EMBL" id="KAF5656136.1"/>
    </source>
</evidence>
<keyword evidence="3" id="KW-1185">Reference proteome</keyword>
<evidence type="ECO:0000256" key="1">
    <source>
        <dbReference type="SAM" id="SignalP"/>
    </source>
</evidence>
<protein>
    <submittedName>
        <fullName evidence="2">Uncharacterized protein</fullName>
    </submittedName>
</protein>